<dbReference type="STRING" id="4829.A0A163MGK3"/>
<sequence length="778" mass="87748">MKPIVVAWSCLLLTFLCSLRACHLYWSSTKEFRSMEGRPFRHNSNKTELEQRRVLSSLAAVEAAQQQSILALDIDSQPAQEHVLGDRPDGLFYFTQISDLHISKYRSKGHTLHFLQYIQSVLPVIRPEFVVVTGDLTDAKDHRRITSQQYLEEWKTYKMAIDQQPWTNTTWYDMRGNHDCFDLPSWQSKVNLYRTYGQSADRVEQGKGIYTWQHSPSYGDYQFVAIDACPKRGPSRPFNFFGYLTSSTMDRLATALQKPSNHTFVFSHYPTTTMIFGVSKDGHTFKDLAKHYSIYFCGHLHRLIAGLGDVLQSYDPATKTLELELGDMKDHGMYRIVAVDNDLVSFVDARLPPSTQPSPLIFPDDTIQWPTKLPLDPVILITNPKDARFAMDAKEPLHRIRSSTHIRFLVFTDVPPDALVFYVRIDGVVIDDGTAPLFVGDEKQPLWVLPWDPSAYANGSHVLSIQVRTLNGLMGESSILFRTDGRRAKIGGGAGEWIISTRMSSVIDQQGAVTGPRSLRRHILVGALRCLQLPSAQPSVWYGTFGFLLALLTLPWFRAEFIPSGETPAERFGTFYMYGMVFGQEWVPLADTWMYAAEQVCLDVGVFFAVFLVHVIPSELLVCSHVKLTLPGDPLLRRSLVQSPWFRGVEIVYWLWRISELMALASFYGGIWPALVQNILVLWLLFVGMTLGTSLCTVGNSLNELYWMTNGLDGCEGCAKGPLKATMVMTDQQQQVAEDCHVVELDCRLSASCSSGSSASSTPFNRSPRAKNRKRSRG</sequence>
<evidence type="ECO:0000259" key="3">
    <source>
        <dbReference type="Pfam" id="PF00149"/>
    </source>
</evidence>
<dbReference type="Pfam" id="PF24384">
    <property type="entry name" value="Ig_TMM62"/>
    <property type="match status" value="1"/>
</dbReference>
<feature type="domain" description="TMEM62 Ig-like" evidence="4">
    <location>
        <begin position="376"/>
        <end position="482"/>
    </location>
</feature>
<evidence type="ECO:0000313" key="7">
    <source>
        <dbReference type="Proteomes" id="UP000078561"/>
    </source>
</evidence>
<organism evidence="6">
    <name type="scientific">Absidia glauca</name>
    <name type="common">Pin mould</name>
    <dbReference type="NCBI Taxonomy" id="4829"/>
    <lineage>
        <taxon>Eukaryota</taxon>
        <taxon>Fungi</taxon>
        <taxon>Fungi incertae sedis</taxon>
        <taxon>Mucoromycota</taxon>
        <taxon>Mucoromycotina</taxon>
        <taxon>Mucoromycetes</taxon>
        <taxon>Mucorales</taxon>
        <taxon>Cunninghamellaceae</taxon>
        <taxon>Absidia</taxon>
    </lineage>
</organism>
<dbReference type="SUPFAM" id="SSF56300">
    <property type="entry name" value="Metallo-dependent phosphatases"/>
    <property type="match status" value="1"/>
</dbReference>
<dbReference type="PANTHER" id="PTHR14795:SF0">
    <property type="entry name" value="TRANSMEMBRANE PROTEIN 62"/>
    <property type="match status" value="1"/>
</dbReference>
<dbReference type="InParanoid" id="A0A163MGK3"/>
<feature type="region of interest" description="Disordered" evidence="1">
    <location>
        <begin position="752"/>
        <end position="778"/>
    </location>
</feature>
<reference evidence="6" key="1">
    <citation type="submission" date="2016-04" db="EMBL/GenBank/DDBJ databases">
        <authorList>
            <person name="Evans L.H."/>
            <person name="Alamgir A."/>
            <person name="Owens N."/>
            <person name="Weber N.D."/>
            <person name="Virtaneva K."/>
            <person name="Barbian K."/>
            <person name="Babar A."/>
            <person name="Rosenke K."/>
        </authorList>
    </citation>
    <scope>NUCLEOTIDE SEQUENCE [LARGE SCALE GENOMIC DNA]</scope>
    <source>
        <strain evidence="6">CBS 101.48</strain>
    </source>
</reference>
<evidence type="ECO:0000313" key="6">
    <source>
        <dbReference type="EMBL" id="SAM04749.1"/>
    </source>
</evidence>
<dbReference type="Pfam" id="PF00149">
    <property type="entry name" value="Metallophos"/>
    <property type="match status" value="1"/>
</dbReference>
<proteinExistence type="predicted"/>
<dbReference type="InterPro" id="IPR056230">
    <property type="entry name" value="TMEM62_C"/>
</dbReference>
<keyword evidence="7" id="KW-1185">Reference proteome</keyword>
<feature type="compositionally biased region" description="Basic residues" evidence="1">
    <location>
        <begin position="768"/>
        <end position="778"/>
    </location>
</feature>
<dbReference type="InterPro" id="IPR056229">
    <property type="entry name" value="Ig_TMM62"/>
</dbReference>
<dbReference type="Proteomes" id="UP000078561">
    <property type="component" value="Unassembled WGS sequence"/>
</dbReference>
<dbReference type="AlphaFoldDB" id="A0A163MGK3"/>
<dbReference type="Pfam" id="PF24394">
    <property type="entry name" value="TMEM62_C"/>
    <property type="match status" value="1"/>
</dbReference>
<evidence type="ECO:0000256" key="1">
    <source>
        <dbReference type="SAM" id="MobiDB-lite"/>
    </source>
</evidence>
<feature type="domain" description="Calcineurin-like phosphoesterase" evidence="3">
    <location>
        <begin position="94"/>
        <end position="302"/>
    </location>
</feature>
<feature type="signal peptide" evidence="2">
    <location>
        <begin position="1"/>
        <end position="21"/>
    </location>
</feature>
<dbReference type="InterPro" id="IPR029052">
    <property type="entry name" value="Metallo-depent_PP-like"/>
</dbReference>
<evidence type="ECO:0000259" key="5">
    <source>
        <dbReference type="Pfam" id="PF24394"/>
    </source>
</evidence>
<dbReference type="Gene3D" id="3.60.21.10">
    <property type="match status" value="1"/>
</dbReference>
<dbReference type="GO" id="GO:0016787">
    <property type="term" value="F:hydrolase activity"/>
    <property type="evidence" value="ECO:0007669"/>
    <property type="project" value="InterPro"/>
</dbReference>
<evidence type="ECO:0000256" key="2">
    <source>
        <dbReference type="SAM" id="SignalP"/>
    </source>
</evidence>
<dbReference type="InterPro" id="IPR004843">
    <property type="entry name" value="Calcineurin-like_PHP"/>
</dbReference>
<keyword evidence="2" id="KW-0732">Signal</keyword>
<feature type="compositionally biased region" description="Low complexity" evidence="1">
    <location>
        <begin position="752"/>
        <end position="761"/>
    </location>
</feature>
<dbReference type="PANTHER" id="PTHR14795">
    <property type="entry name" value="HELICASE RELATED"/>
    <property type="match status" value="1"/>
</dbReference>
<gene>
    <name evidence="6" type="primary">ABSGL_10615.1 scaffold 12033</name>
</gene>
<protein>
    <submittedName>
        <fullName evidence="6">Uncharacterized protein</fullName>
    </submittedName>
</protein>
<feature type="chain" id="PRO_5007844255" evidence="2">
    <location>
        <begin position="22"/>
        <end position="778"/>
    </location>
</feature>
<dbReference type="OrthoDB" id="45365at2759"/>
<evidence type="ECO:0000259" key="4">
    <source>
        <dbReference type="Pfam" id="PF24384"/>
    </source>
</evidence>
<dbReference type="EMBL" id="LT554417">
    <property type="protein sequence ID" value="SAM04749.1"/>
    <property type="molecule type" value="Genomic_DNA"/>
</dbReference>
<feature type="domain" description="TMEM62 C-terminal" evidence="5">
    <location>
        <begin position="515"/>
        <end position="612"/>
    </location>
</feature>
<accession>A0A163MGK3</accession>
<name>A0A163MGK3_ABSGL</name>